<keyword evidence="2" id="KW-0560">Oxidoreductase</keyword>
<comment type="caution">
    <text evidence="5">The sequence shown here is derived from an EMBL/GenBank/DDBJ whole genome shotgun (WGS) entry which is preliminary data.</text>
</comment>
<dbReference type="GO" id="GO:0016491">
    <property type="term" value="F:oxidoreductase activity"/>
    <property type="evidence" value="ECO:0007669"/>
    <property type="project" value="UniProtKB-KW"/>
</dbReference>
<sequence length="182" mass="20474">MFTPQINHITLKMPPVPPLSQPNEVDPSIFCNENTVNNCTEEFCECVYAHTIPIGSLVELIFIDEAQMFESSHPFHLHGYSFRVVAMERLNTSTTLEEVMALDAQGLIQRKLSGAPIKDTISVPAGGYVIARFYADNSGYWLMHCHLLYHAENRMGLVFKVGEDSDMPPIPDGFPVCRSWIN</sequence>
<feature type="domain" description="Plastocyanin-like" evidence="4">
    <location>
        <begin position="33"/>
        <end position="164"/>
    </location>
</feature>
<gene>
    <name evidence="5" type="ORF">QYM36_006655</name>
</gene>
<keyword evidence="1" id="KW-0479">Metal-binding</keyword>
<evidence type="ECO:0000313" key="5">
    <source>
        <dbReference type="EMBL" id="KAK2717934.1"/>
    </source>
</evidence>
<evidence type="ECO:0000256" key="1">
    <source>
        <dbReference type="ARBA" id="ARBA00022723"/>
    </source>
</evidence>
<evidence type="ECO:0000313" key="6">
    <source>
        <dbReference type="Proteomes" id="UP001187531"/>
    </source>
</evidence>
<dbReference type="EMBL" id="JAVRJZ010000010">
    <property type="protein sequence ID" value="KAK2717934.1"/>
    <property type="molecule type" value="Genomic_DNA"/>
</dbReference>
<dbReference type="GO" id="GO:0005507">
    <property type="term" value="F:copper ion binding"/>
    <property type="evidence" value="ECO:0007669"/>
    <property type="project" value="InterPro"/>
</dbReference>
<keyword evidence="6" id="KW-1185">Reference proteome</keyword>
<dbReference type="CDD" id="cd13905">
    <property type="entry name" value="CuRO_3_tcLLC2_insect_like"/>
    <property type="match status" value="1"/>
</dbReference>
<name>A0AA88HX78_ARTSF</name>
<dbReference type="Pfam" id="PF07731">
    <property type="entry name" value="Cu-oxidase_2"/>
    <property type="match status" value="1"/>
</dbReference>
<dbReference type="InterPro" id="IPR011706">
    <property type="entry name" value="Cu-oxidase_C"/>
</dbReference>
<organism evidence="5 6">
    <name type="scientific">Artemia franciscana</name>
    <name type="common">Brine shrimp</name>
    <name type="synonym">Artemia sanfranciscana</name>
    <dbReference type="NCBI Taxonomy" id="6661"/>
    <lineage>
        <taxon>Eukaryota</taxon>
        <taxon>Metazoa</taxon>
        <taxon>Ecdysozoa</taxon>
        <taxon>Arthropoda</taxon>
        <taxon>Crustacea</taxon>
        <taxon>Branchiopoda</taxon>
        <taxon>Anostraca</taxon>
        <taxon>Artemiidae</taxon>
        <taxon>Artemia</taxon>
    </lineage>
</organism>
<accession>A0AA88HX78</accession>
<dbReference type="Gene3D" id="2.60.40.420">
    <property type="entry name" value="Cupredoxins - blue copper proteins"/>
    <property type="match status" value="1"/>
</dbReference>
<dbReference type="PANTHER" id="PTHR11709:SF394">
    <property type="entry name" value="FI03373P-RELATED"/>
    <property type="match status" value="1"/>
</dbReference>
<dbReference type="GO" id="GO:0006826">
    <property type="term" value="P:iron ion transport"/>
    <property type="evidence" value="ECO:0007669"/>
    <property type="project" value="TreeGrafter"/>
</dbReference>
<dbReference type="SUPFAM" id="SSF49503">
    <property type="entry name" value="Cupredoxins"/>
    <property type="match status" value="1"/>
</dbReference>
<reference evidence="5" key="1">
    <citation type="submission" date="2023-07" db="EMBL/GenBank/DDBJ databases">
        <title>Chromosome-level genome assembly of Artemia franciscana.</title>
        <authorList>
            <person name="Jo E."/>
        </authorList>
    </citation>
    <scope>NUCLEOTIDE SEQUENCE</scope>
    <source>
        <tissue evidence="5">Whole body</tissue>
    </source>
</reference>
<protein>
    <recommendedName>
        <fullName evidence="4">Plastocyanin-like domain-containing protein</fullName>
    </recommendedName>
</protein>
<dbReference type="InterPro" id="IPR008972">
    <property type="entry name" value="Cupredoxin"/>
</dbReference>
<keyword evidence="3" id="KW-0186">Copper</keyword>
<evidence type="ECO:0000256" key="2">
    <source>
        <dbReference type="ARBA" id="ARBA00023002"/>
    </source>
</evidence>
<dbReference type="GO" id="GO:0005886">
    <property type="term" value="C:plasma membrane"/>
    <property type="evidence" value="ECO:0007669"/>
    <property type="project" value="TreeGrafter"/>
</dbReference>
<evidence type="ECO:0000259" key="4">
    <source>
        <dbReference type="Pfam" id="PF07731"/>
    </source>
</evidence>
<dbReference type="Proteomes" id="UP001187531">
    <property type="component" value="Unassembled WGS sequence"/>
</dbReference>
<dbReference type="PANTHER" id="PTHR11709">
    <property type="entry name" value="MULTI-COPPER OXIDASE"/>
    <property type="match status" value="1"/>
</dbReference>
<evidence type="ECO:0000256" key="3">
    <source>
        <dbReference type="ARBA" id="ARBA00023008"/>
    </source>
</evidence>
<proteinExistence type="predicted"/>
<dbReference type="AlphaFoldDB" id="A0AA88HX78"/>
<dbReference type="InterPro" id="IPR045087">
    <property type="entry name" value="Cu-oxidase_fam"/>
</dbReference>